<dbReference type="GO" id="GO:0005737">
    <property type="term" value="C:cytoplasm"/>
    <property type="evidence" value="ECO:0007669"/>
    <property type="project" value="TreeGrafter"/>
</dbReference>
<dbReference type="OrthoDB" id="2326446at2759"/>
<evidence type="ECO:0000256" key="2">
    <source>
        <dbReference type="ARBA" id="ARBA00022723"/>
    </source>
</evidence>
<keyword evidence="6" id="KW-1185">Reference proteome</keyword>
<dbReference type="SUPFAM" id="SSF51621">
    <property type="entry name" value="Phosphoenolpyruvate/pyruvate domain"/>
    <property type="match status" value="1"/>
</dbReference>
<keyword evidence="2" id="KW-0479">Metal-binding</keyword>
<dbReference type="InterPro" id="IPR050251">
    <property type="entry name" value="HpcH-HpaI_aldolase"/>
</dbReference>
<dbReference type="Gene3D" id="3.20.20.60">
    <property type="entry name" value="Phosphoenolpyruvate-binding domains"/>
    <property type="match status" value="1"/>
</dbReference>
<feature type="non-terminal residue" evidence="5">
    <location>
        <position position="280"/>
    </location>
</feature>
<dbReference type="InterPro" id="IPR005000">
    <property type="entry name" value="Aldolase/citrate-lyase_domain"/>
</dbReference>
<dbReference type="AlphaFoldDB" id="A0A9N9V9N4"/>
<organism evidence="5 6">
    <name type="scientific">Clonostachys rhizophaga</name>
    <dbReference type="NCBI Taxonomy" id="160324"/>
    <lineage>
        <taxon>Eukaryota</taxon>
        <taxon>Fungi</taxon>
        <taxon>Dikarya</taxon>
        <taxon>Ascomycota</taxon>
        <taxon>Pezizomycotina</taxon>
        <taxon>Sordariomycetes</taxon>
        <taxon>Hypocreomycetidae</taxon>
        <taxon>Hypocreales</taxon>
        <taxon>Bionectriaceae</taxon>
        <taxon>Clonostachys</taxon>
    </lineage>
</organism>
<feature type="non-terminal residue" evidence="5">
    <location>
        <position position="1"/>
    </location>
</feature>
<evidence type="ECO:0000313" key="5">
    <source>
        <dbReference type="EMBL" id="CAH0020163.1"/>
    </source>
</evidence>
<reference evidence="5" key="1">
    <citation type="submission" date="2021-10" db="EMBL/GenBank/DDBJ databases">
        <authorList>
            <person name="Piombo E."/>
        </authorList>
    </citation>
    <scope>NUCLEOTIDE SEQUENCE</scope>
</reference>
<dbReference type="GO" id="GO:0016832">
    <property type="term" value="F:aldehyde-lyase activity"/>
    <property type="evidence" value="ECO:0007669"/>
    <property type="project" value="TreeGrafter"/>
</dbReference>
<dbReference type="InterPro" id="IPR040442">
    <property type="entry name" value="Pyrv_kinase-like_dom_sf"/>
</dbReference>
<keyword evidence="3" id="KW-0456">Lyase</keyword>
<dbReference type="Pfam" id="PF03328">
    <property type="entry name" value="HpcH_HpaI"/>
    <property type="match status" value="1"/>
</dbReference>
<comment type="caution">
    <text evidence="5">The sequence shown here is derived from an EMBL/GenBank/DDBJ whole genome shotgun (WGS) entry which is preliminary data.</text>
</comment>
<protein>
    <recommendedName>
        <fullName evidence="4">HpcH/HpaI aldolase/citrate lyase domain-containing protein</fullName>
    </recommendedName>
</protein>
<dbReference type="Proteomes" id="UP000696573">
    <property type="component" value="Unassembled WGS sequence"/>
</dbReference>
<proteinExistence type="inferred from homology"/>
<evidence type="ECO:0000256" key="1">
    <source>
        <dbReference type="ARBA" id="ARBA00005568"/>
    </source>
</evidence>
<evidence type="ECO:0000259" key="4">
    <source>
        <dbReference type="Pfam" id="PF03328"/>
    </source>
</evidence>
<comment type="similarity">
    <text evidence="1">Belongs to the HpcH/HpaI aldolase family.</text>
</comment>
<sequence>TISSETWRRGGFVQLRASHTKTCLDPILTFLKAIGVKAFPSHELVLLSQAAGYDSIFVDLEHSSFSISDSSRVCSSALLAGITPFVRVPYQCGIGFVQQVLDGGALGIIFPHVSTVEEAKHAVQCTKFPPIGKRSLTATLVQFKYERIGAKEAMQQLDSSGSTVIILVETAECLANVDAIASVNGVDALLLGANDLSLELGILGEWEHPKFQAALEAVAAAANRAGKIFGICGLYTRPDICKHAVKELRAQYILGHLDVGLLAMAMNRNVELLKEMEYQT</sequence>
<feature type="domain" description="HpcH/HpaI aldolase/citrate lyase" evidence="4">
    <location>
        <begin position="48"/>
        <end position="229"/>
    </location>
</feature>
<dbReference type="InterPro" id="IPR015813">
    <property type="entry name" value="Pyrv/PenolPyrv_kinase-like_dom"/>
</dbReference>
<accession>A0A9N9V9N4</accession>
<evidence type="ECO:0000313" key="6">
    <source>
        <dbReference type="Proteomes" id="UP000696573"/>
    </source>
</evidence>
<gene>
    <name evidence="5" type="ORF">CRHIZ90672A_00017972</name>
</gene>
<evidence type="ECO:0000256" key="3">
    <source>
        <dbReference type="ARBA" id="ARBA00023239"/>
    </source>
</evidence>
<dbReference type="PANTHER" id="PTHR30502:SF0">
    <property type="entry name" value="PHOSPHOENOLPYRUVATE CARBOXYLASE FAMILY PROTEIN"/>
    <property type="match status" value="1"/>
</dbReference>
<dbReference type="PANTHER" id="PTHR30502">
    <property type="entry name" value="2-KETO-3-DEOXY-L-RHAMNONATE ALDOLASE"/>
    <property type="match status" value="1"/>
</dbReference>
<dbReference type="GO" id="GO:0046872">
    <property type="term" value="F:metal ion binding"/>
    <property type="evidence" value="ECO:0007669"/>
    <property type="project" value="UniProtKB-KW"/>
</dbReference>
<dbReference type="EMBL" id="CABFNQ020000633">
    <property type="protein sequence ID" value="CAH0020163.1"/>
    <property type="molecule type" value="Genomic_DNA"/>
</dbReference>
<name>A0A9N9V9N4_9HYPO</name>